<name>A0A285S7N4_9HYPH</name>
<dbReference type="AlphaFoldDB" id="A0A285S7N4"/>
<dbReference type="GO" id="GO:0009231">
    <property type="term" value="P:riboflavin biosynthetic process"/>
    <property type="evidence" value="ECO:0007669"/>
    <property type="project" value="InterPro"/>
</dbReference>
<dbReference type="EMBL" id="OBML01000004">
    <property type="protein sequence ID" value="SOC03539.1"/>
    <property type="molecule type" value="Genomic_DNA"/>
</dbReference>
<dbReference type="InterPro" id="IPR050765">
    <property type="entry name" value="Riboflavin_Biosynth_HTPR"/>
</dbReference>
<dbReference type="GO" id="GO:0008703">
    <property type="term" value="F:5-amino-6-(5-phosphoribosylamino)uracil reductase activity"/>
    <property type="evidence" value="ECO:0007669"/>
    <property type="project" value="InterPro"/>
</dbReference>
<dbReference type="Proteomes" id="UP000219331">
    <property type="component" value="Unassembled WGS sequence"/>
</dbReference>
<dbReference type="SUPFAM" id="SSF53597">
    <property type="entry name" value="Dihydrofolate reductase-like"/>
    <property type="match status" value="1"/>
</dbReference>
<feature type="domain" description="Bacterial bifunctional deaminase-reductase C-terminal" evidence="1">
    <location>
        <begin position="5"/>
        <end position="182"/>
    </location>
</feature>
<sequence length="190" mass="20523">MSCRIIVTQYISLDGIIEDPVGMEASGLGDWTGPFSRGPEGDRLKHEELFAASALLLGRRTYEAFAAVWPQVTDDTGFAARINTLPKHVVSGTLASGTWAQTSILQGDAVRQVAALKARSDGDLLVYGSAALLHALIPAGLVDDYRLMVYPVILGRGKTLFPQGAEVRLRLRQVRPLNDGIVWMEYAAAA</sequence>
<organism evidence="2 3">
    <name type="scientific">Stappia indica</name>
    <dbReference type="NCBI Taxonomy" id="538381"/>
    <lineage>
        <taxon>Bacteria</taxon>
        <taxon>Pseudomonadati</taxon>
        <taxon>Pseudomonadota</taxon>
        <taxon>Alphaproteobacteria</taxon>
        <taxon>Hyphomicrobiales</taxon>
        <taxon>Stappiaceae</taxon>
        <taxon>Stappia</taxon>
    </lineage>
</organism>
<keyword evidence="3" id="KW-1185">Reference proteome</keyword>
<dbReference type="InterPro" id="IPR024072">
    <property type="entry name" value="DHFR-like_dom_sf"/>
</dbReference>
<gene>
    <name evidence="2" type="ORF">SAMN05421512_104166</name>
</gene>
<dbReference type="RefSeq" id="WP_176522038.1">
    <property type="nucleotide sequence ID" value="NZ_OBML01000004.1"/>
</dbReference>
<reference evidence="2 3" key="1">
    <citation type="submission" date="2017-08" db="EMBL/GenBank/DDBJ databases">
        <authorList>
            <person name="de Groot N.N."/>
        </authorList>
    </citation>
    <scope>NUCLEOTIDE SEQUENCE [LARGE SCALE GENOMIC DNA]</scope>
    <source>
        <strain evidence="2 3">USBA 352</strain>
    </source>
</reference>
<evidence type="ECO:0000313" key="3">
    <source>
        <dbReference type="Proteomes" id="UP000219331"/>
    </source>
</evidence>
<proteinExistence type="predicted"/>
<evidence type="ECO:0000313" key="2">
    <source>
        <dbReference type="EMBL" id="SOC03539.1"/>
    </source>
</evidence>
<dbReference type="PANTHER" id="PTHR38011">
    <property type="entry name" value="DIHYDROFOLATE REDUCTASE FAMILY PROTEIN (AFU_ORTHOLOGUE AFUA_8G06820)"/>
    <property type="match status" value="1"/>
</dbReference>
<dbReference type="STRING" id="538381.GCA_001696535_00227"/>
<dbReference type="PANTHER" id="PTHR38011:SF11">
    <property type="entry name" value="2,5-DIAMINO-6-RIBOSYLAMINO-4(3H)-PYRIMIDINONE 5'-PHOSPHATE REDUCTASE"/>
    <property type="match status" value="1"/>
</dbReference>
<dbReference type="Pfam" id="PF01872">
    <property type="entry name" value="RibD_C"/>
    <property type="match status" value="1"/>
</dbReference>
<accession>A0A285S7N4</accession>
<dbReference type="Gene3D" id="3.40.430.10">
    <property type="entry name" value="Dihydrofolate Reductase, subunit A"/>
    <property type="match status" value="1"/>
</dbReference>
<dbReference type="InterPro" id="IPR002734">
    <property type="entry name" value="RibDG_C"/>
</dbReference>
<protein>
    <submittedName>
        <fullName evidence="2">Dihydrofolate reductase</fullName>
    </submittedName>
</protein>
<evidence type="ECO:0000259" key="1">
    <source>
        <dbReference type="Pfam" id="PF01872"/>
    </source>
</evidence>